<dbReference type="GeneTree" id="ENSGT00940000159613"/>
<dbReference type="Gene3D" id="1.20.5.170">
    <property type="match status" value="1"/>
</dbReference>
<dbReference type="InterPro" id="IPR041198">
    <property type="entry name" value="GGA_N-GAT"/>
</dbReference>
<dbReference type="PANTHER" id="PTHR45905:SF6">
    <property type="entry name" value="ADP-RIBOSYLATION FACTOR-BINDING PROTEIN GGA3"/>
    <property type="match status" value="1"/>
</dbReference>
<dbReference type="GO" id="GO:0034394">
    <property type="term" value="P:protein localization to cell surface"/>
    <property type="evidence" value="ECO:0007669"/>
    <property type="project" value="TreeGrafter"/>
</dbReference>
<evidence type="ECO:0008006" key="16">
    <source>
        <dbReference type="Google" id="ProtNLM"/>
    </source>
</evidence>
<comment type="similarity">
    <text evidence="3">Belongs to the GGA protein family.</text>
</comment>
<reference evidence="15" key="1">
    <citation type="submission" date="2015-09" db="EMBL/GenBank/DDBJ databases">
        <authorList>
            <person name="Sai Rama Sridatta P."/>
        </authorList>
    </citation>
    <scope>NUCLEOTIDE SEQUENCE [LARGE SCALE GENOMIC DNA]</scope>
</reference>
<feature type="region of interest" description="Disordered" evidence="10">
    <location>
        <begin position="440"/>
        <end position="471"/>
    </location>
</feature>
<accession>A0A4W6G9D9</accession>
<feature type="region of interest" description="Disordered" evidence="10">
    <location>
        <begin position="299"/>
        <end position="325"/>
    </location>
</feature>
<dbReference type="InterPro" id="IPR027422">
    <property type="entry name" value="GGA1-3"/>
</dbReference>
<evidence type="ECO:0000259" key="13">
    <source>
        <dbReference type="PROSITE" id="PS50909"/>
    </source>
</evidence>
<dbReference type="PROSITE" id="PS50180">
    <property type="entry name" value="GAE"/>
    <property type="match status" value="1"/>
</dbReference>
<name>A0A4W6G9D9_LATCA</name>
<evidence type="ECO:0000256" key="4">
    <source>
        <dbReference type="ARBA" id="ARBA00022448"/>
    </source>
</evidence>
<dbReference type="SMART" id="SM00288">
    <property type="entry name" value="VHS"/>
    <property type="match status" value="1"/>
</dbReference>
<feature type="domain" description="VHS" evidence="11">
    <location>
        <begin position="17"/>
        <end position="147"/>
    </location>
</feature>
<evidence type="ECO:0000256" key="2">
    <source>
        <dbReference type="ARBA" id="ARBA00004220"/>
    </source>
</evidence>
<evidence type="ECO:0000256" key="3">
    <source>
        <dbReference type="ARBA" id="ARBA00008099"/>
    </source>
</evidence>
<dbReference type="Pfam" id="PF00790">
    <property type="entry name" value="VHS"/>
    <property type="match status" value="1"/>
</dbReference>
<dbReference type="SUPFAM" id="SSF48464">
    <property type="entry name" value="ENTH/VHS domain"/>
    <property type="match status" value="1"/>
</dbReference>
<proteinExistence type="inferred from homology"/>
<dbReference type="Gene3D" id="2.60.40.1230">
    <property type="match status" value="1"/>
</dbReference>
<dbReference type="SMART" id="SM00809">
    <property type="entry name" value="Alpha_adaptinC2"/>
    <property type="match status" value="1"/>
</dbReference>
<dbReference type="InterPro" id="IPR008152">
    <property type="entry name" value="Clathrin_a/b/g-adaptin_app_Ig"/>
</dbReference>
<dbReference type="GO" id="GO:0005802">
    <property type="term" value="C:trans-Golgi network"/>
    <property type="evidence" value="ECO:0007669"/>
    <property type="project" value="InterPro"/>
</dbReference>
<dbReference type="Pfam" id="PF03127">
    <property type="entry name" value="GAT"/>
    <property type="match status" value="1"/>
</dbReference>
<gene>
    <name evidence="14" type="primary">LOC108887215</name>
</gene>
<evidence type="ECO:0000256" key="6">
    <source>
        <dbReference type="ARBA" id="ARBA00022843"/>
    </source>
</evidence>
<dbReference type="Gene3D" id="1.20.58.160">
    <property type="match status" value="1"/>
</dbReference>
<evidence type="ECO:0000256" key="1">
    <source>
        <dbReference type="ARBA" id="ARBA00004150"/>
    </source>
</evidence>
<dbReference type="InterPro" id="IPR008153">
    <property type="entry name" value="GAE_dom"/>
</dbReference>
<dbReference type="SUPFAM" id="SSF89009">
    <property type="entry name" value="GAT-like domain"/>
    <property type="match status" value="1"/>
</dbReference>
<evidence type="ECO:0000256" key="8">
    <source>
        <dbReference type="ARBA" id="ARBA00023034"/>
    </source>
</evidence>
<feature type="compositionally biased region" description="Polar residues" evidence="10">
    <location>
        <begin position="1"/>
        <end position="20"/>
    </location>
</feature>
<evidence type="ECO:0000256" key="9">
    <source>
        <dbReference type="ARBA" id="ARBA00023136"/>
    </source>
</evidence>
<feature type="region of interest" description="Disordered" evidence="10">
    <location>
        <begin position="1"/>
        <end position="22"/>
    </location>
</feature>
<evidence type="ECO:0000313" key="15">
    <source>
        <dbReference type="Proteomes" id="UP000314980"/>
    </source>
</evidence>
<dbReference type="GO" id="GO:0035091">
    <property type="term" value="F:phosphatidylinositol binding"/>
    <property type="evidence" value="ECO:0007669"/>
    <property type="project" value="InterPro"/>
</dbReference>
<protein>
    <recommendedName>
        <fullName evidence="16">Golgi associated, gamma adaptin ear containing, ARF binding protein 2</fullName>
    </recommendedName>
</protein>
<keyword evidence="5" id="KW-0967">Endosome</keyword>
<reference evidence="14" key="2">
    <citation type="submission" date="2025-08" db="UniProtKB">
        <authorList>
            <consortium name="Ensembl"/>
        </authorList>
    </citation>
    <scope>IDENTIFICATION</scope>
</reference>
<evidence type="ECO:0000256" key="7">
    <source>
        <dbReference type="ARBA" id="ARBA00022927"/>
    </source>
</evidence>
<dbReference type="PANTHER" id="PTHR45905">
    <property type="entry name" value="GOLGI-LOCALIZED, GAMMA-ADAPTIN EAR CONTAINING, ARF BINDING PROTEIN"/>
    <property type="match status" value="1"/>
</dbReference>
<keyword evidence="7" id="KW-0653">Protein transport</keyword>
<comment type="subcellular location">
    <subcellularLocation>
        <location evidence="2">Early endosome membrane</location>
        <topology evidence="2">Peripheral membrane protein</topology>
    </subcellularLocation>
    <subcellularLocation>
        <location evidence="1">Golgi apparatus</location>
        <location evidence="1">trans-Golgi network membrane</location>
        <topology evidence="1">Peripheral membrane protein</topology>
    </subcellularLocation>
</comment>
<evidence type="ECO:0000313" key="14">
    <source>
        <dbReference type="Ensembl" id="ENSLCAP00010060214.1"/>
    </source>
</evidence>
<reference evidence="14" key="3">
    <citation type="submission" date="2025-09" db="UniProtKB">
        <authorList>
            <consortium name="Ensembl"/>
        </authorList>
    </citation>
    <scope>IDENTIFICATION</scope>
</reference>
<dbReference type="AlphaFoldDB" id="A0A4W6G9D9"/>
<dbReference type="GO" id="GO:0043130">
    <property type="term" value="F:ubiquitin binding"/>
    <property type="evidence" value="ECO:0007669"/>
    <property type="project" value="InterPro"/>
</dbReference>
<evidence type="ECO:0000256" key="10">
    <source>
        <dbReference type="SAM" id="MobiDB-lite"/>
    </source>
</evidence>
<evidence type="ECO:0000259" key="12">
    <source>
        <dbReference type="PROSITE" id="PS50180"/>
    </source>
</evidence>
<dbReference type="Gene3D" id="1.25.40.90">
    <property type="match status" value="1"/>
</dbReference>
<feature type="compositionally biased region" description="Basic and acidic residues" evidence="10">
    <location>
        <begin position="299"/>
        <end position="316"/>
    </location>
</feature>
<dbReference type="SUPFAM" id="SSF49348">
    <property type="entry name" value="Clathrin adaptor appendage domain"/>
    <property type="match status" value="1"/>
</dbReference>
<dbReference type="InterPro" id="IPR013041">
    <property type="entry name" value="Clathrin_app_Ig-like_sf"/>
</dbReference>
<keyword evidence="8" id="KW-0333">Golgi apparatus</keyword>
<dbReference type="InterPro" id="IPR002014">
    <property type="entry name" value="VHS_dom"/>
</dbReference>
<dbReference type="InterPro" id="IPR008942">
    <property type="entry name" value="ENTH_VHS"/>
</dbReference>
<sequence length="625" mass="69946">MATGDSQATFESWLNQATDPDNQEDRWDCIQGFYQLVNQEPDGPQVATRLLAHKIQSPQEKEALQALTVLEACMNHCGKRFHSEAAKFRFLNELIKVLTPKYFGAWTPQKVKDRVTEVFYGWTLWLKDEPKIQEAYSMLKKQGIVKKDPKLPDTLIMAPPPQRTTESVFDQEDKAKLLARLLKSARPEDLETANRLIKSTIKEEQEKAEKVLKRESTLKEVESSTKQLKELLDQHTSTGTSLQPSDDVKALYERCERLRPTLFRLASDTMDDDAALVQILAANDELTLTVSAYKEQLGRRECNGGRERSKSEEEVMSKNSAPTSPREIKSYHLIDLSALDSPPTHRKADSPMPFKSSSPLFSSDMENAFHSVPNQDFTALGRPSYVPTSSLFSVTVMNVVHSVMMWCPLITDLDNRVSKQTQETSKSYYEELMQLNGDIQERNDEQNGGRSVLRSRGCGGSSTTSNENNIWSLPQNQQFTGLRSHTQPNEVSGESLCAPQLLKNIFVPMETIQSSQLEPITLYDQGGVHVSLHFARDSPPGHPGVAVVVISTVNTSALDVKDFLFQAAVPKTMLVKLQPASGTHLPPYNPLLPPPAISQVLLLANPQRVSLCTVTFTPYLCVKVE</sequence>
<keyword evidence="4" id="KW-0813">Transport</keyword>
<dbReference type="InterPro" id="IPR004152">
    <property type="entry name" value="GAT_dom"/>
</dbReference>
<evidence type="ECO:0000256" key="5">
    <source>
        <dbReference type="ARBA" id="ARBA00022753"/>
    </source>
</evidence>
<feature type="domain" description="GAE" evidence="12">
    <location>
        <begin position="515"/>
        <end position="625"/>
    </location>
</feature>
<dbReference type="GO" id="GO:0006886">
    <property type="term" value="P:intracellular protein transport"/>
    <property type="evidence" value="ECO:0007669"/>
    <property type="project" value="InterPro"/>
</dbReference>
<dbReference type="PROSITE" id="PS50909">
    <property type="entry name" value="GAT"/>
    <property type="match status" value="1"/>
</dbReference>
<keyword evidence="9" id="KW-0472">Membrane</keyword>
<dbReference type="STRING" id="8187.ENSLCAP00010060214"/>
<evidence type="ECO:0000259" key="11">
    <source>
        <dbReference type="PROSITE" id="PS50179"/>
    </source>
</evidence>
<dbReference type="GO" id="GO:0006893">
    <property type="term" value="P:Golgi to plasma membrane transport"/>
    <property type="evidence" value="ECO:0007669"/>
    <property type="project" value="TreeGrafter"/>
</dbReference>
<dbReference type="PROSITE" id="PS50179">
    <property type="entry name" value="VHS"/>
    <property type="match status" value="1"/>
</dbReference>
<keyword evidence="15" id="KW-1185">Reference proteome</keyword>
<dbReference type="Pfam" id="PF18308">
    <property type="entry name" value="GGA_N-GAT"/>
    <property type="match status" value="1"/>
</dbReference>
<dbReference type="InParanoid" id="A0A4W6G9D9"/>
<dbReference type="Proteomes" id="UP000314980">
    <property type="component" value="Unassembled WGS sequence"/>
</dbReference>
<dbReference type="InterPro" id="IPR038425">
    <property type="entry name" value="GAT_sf"/>
</dbReference>
<feature type="domain" description="GAT" evidence="13">
    <location>
        <begin position="171"/>
        <end position="298"/>
    </location>
</feature>
<organism evidence="14 15">
    <name type="scientific">Lates calcarifer</name>
    <name type="common">Barramundi</name>
    <name type="synonym">Holocentrus calcarifer</name>
    <dbReference type="NCBI Taxonomy" id="8187"/>
    <lineage>
        <taxon>Eukaryota</taxon>
        <taxon>Metazoa</taxon>
        <taxon>Chordata</taxon>
        <taxon>Craniata</taxon>
        <taxon>Vertebrata</taxon>
        <taxon>Euteleostomi</taxon>
        <taxon>Actinopterygii</taxon>
        <taxon>Neopterygii</taxon>
        <taxon>Teleostei</taxon>
        <taxon>Neoteleostei</taxon>
        <taxon>Acanthomorphata</taxon>
        <taxon>Carangaria</taxon>
        <taxon>Carangaria incertae sedis</taxon>
        <taxon>Centropomidae</taxon>
        <taxon>Lates</taxon>
    </lineage>
</organism>
<dbReference type="GO" id="GO:0031901">
    <property type="term" value="C:early endosome membrane"/>
    <property type="evidence" value="ECO:0007669"/>
    <property type="project" value="UniProtKB-SubCell"/>
</dbReference>
<dbReference type="Pfam" id="PF02883">
    <property type="entry name" value="Alpha_adaptinC2"/>
    <property type="match status" value="1"/>
</dbReference>
<dbReference type="GO" id="GO:0031267">
    <property type="term" value="F:small GTPase binding"/>
    <property type="evidence" value="ECO:0007669"/>
    <property type="project" value="InterPro"/>
</dbReference>
<keyword evidence="6" id="KW-0832">Ubl conjugation</keyword>
<dbReference type="Ensembl" id="ENSLCAT00010061834.1">
    <property type="protein sequence ID" value="ENSLCAP00010060214.1"/>
    <property type="gene ID" value="ENSLCAG00010028015.1"/>
</dbReference>